<sequence length="223" mass="24663">MCVITVSTCPTRGCGNCPRVADPESCSRKAENPVNNIPCRRCHSRVTDNRAPSFDPIRDAAARPPSRTSDRPASRGNAGPAPRGNAGPAPLANAGPAPPAQAGPSTQPQPQSATVDMNVILFWAQNAPTSRGPESRVDRLIKAIHTWGLHPNPLPYETLDSFVKRQKKDLKRPETKAQLIEEYRQWYKDTDNNLRPWETRPKDKSARDPEIGDDDFRSTRLKP</sequence>
<gene>
    <name evidence="1" type="ORF">LTR37_020601</name>
</gene>
<name>A0ACC3MB10_9PEZI</name>
<proteinExistence type="predicted"/>
<dbReference type="Proteomes" id="UP001281147">
    <property type="component" value="Unassembled WGS sequence"/>
</dbReference>
<comment type="caution">
    <text evidence="1">The sequence shown here is derived from an EMBL/GenBank/DDBJ whole genome shotgun (WGS) entry which is preliminary data.</text>
</comment>
<protein>
    <submittedName>
        <fullName evidence="1">Uncharacterized protein</fullName>
    </submittedName>
</protein>
<evidence type="ECO:0000313" key="1">
    <source>
        <dbReference type="EMBL" id="KAK3683063.1"/>
    </source>
</evidence>
<dbReference type="EMBL" id="JAUTXU010000372">
    <property type="protein sequence ID" value="KAK3683063.1"/>
    <property type="molecule type" value="Genomic_DNA"/>
</dbReference>
<keyword evidence="2" id="KW-1185">Reference proteome</keyword>
<accession>A0ACC3MB10</accession>
<evidence type="ECO:0000313" key="2">
    <source>
        <dbReference type="Proteomes" id="UP001281147"/>
    </source>
</evidence>
<reference evidence="1" key="1">
    <citation type="submission" date="2023-07" db="EMBL/GenBank/DDBJ databases">
        <title>Black Yeasts Isolated from many extreme environments.</title>
        <authorList>
            <person name="Coleine C."/>
            <person name="Stajich J.E."/>
            <person name="Selbmann L."/>
        </authorList>
    </citation>
    <scope>NUCLEOTIDE SEQUENCE</scope>
    <source>
        <strain evidence="1">CCFEE 5714</strain>
    </source>
</reference>
<organism evidence="1 2">
    <name type="scientific">Vermiconidia calcicola</name>
    <dbReference type="NCBI Taxonomy" id="1690605"/>
    <lineage>
        <taxon>Eukaryota</taxon>
        <taxon>Fungi</taxon>
        <taxon>Dikarya</taxon>
        <taxon>Ascomycota</taxon>
        <taxon>Pezizomycotina</taxon>
        <taxon>Dothideomycetes</taxon>
        <taxon>Dothideomycetidae</taxon>
        <taxon>Mycosphaerellales</taxon>
        <taxon>Extremaceae</taxon>
        <taxon>Vermiconidia</taxon>
    </lineage>
</organism>